<feature type="domain" description="HTH marR-type" evidence="1">
    <location>
        <begin position="21"/>
        <end position="157"/>
    </location>
</feature>
<dbReference type="InterPro" id="IPR039422">
    <property type="entry name" value="MarR/SlyA-like"/>
</dbReference>
<dbReference type="InterPro" id="IPR036390">
    <property type="entry name" value="WH_DNA-bd_sf"/>
</dbReference>
<evidence type="ECO:0000313" key="2">
    <source>
        <dbReference type="EMBL" id="PQM51539.1"/>
    </source>
</evidence>
<dbReference type="PANTHER" id="PTHR33164">
    <property type="entry name" value="TRANSCRIPTIONAL REGULATOR, MARR FAMILY"/>
    <property type="match status" value="1"/>
</dbReference>
<dbReference type="Proteomes" id="UP000237911">
    <property type="component" value="Unassembled WGS sequence"/>
</dbReference>
<dbReference type="EMBL" id="PUEV01000065">
    <property type="protein sequence ID" value="PQM51539.1"/>
    <property type="molecule type" value="Genomic_DNA"/>
</dbReference>
<gene>
    <name evidence="2" type="ORF">C5U48_14340</name>
</gene>
<accession>A0A9X7IM72</accession>
<dbReference type="InterPro" id="IPR000835">
    <property type="entry name" value="HTH_MarR-typ"/>
</dbReference>
<dbReference type="SUPFAM" id="SSF46785">
    <property type="entry name" value="Winged helix' DNA-binding domain"/>
    <property type="match status" value="1"/>
</dbReference>
<protein>
    <submittedName>
        <fullName evidence="2">MarR family transcriptional regulator</fullName>
    </submittedName>
</protein>
<evidence type="ECO:0000259" key="1">
    <source>
        <dbReference type="PROSITE" id="PS50995"/>
    </source>
</evidence>
<dbReference type="Gene3D" id="1.10.10.10">
    <property type="entry name" value="Winged helix-like DNA-binding domain superfamily/Winged helix DNA-binding domain"/>
    <property type="match status" value="1"/>
</dbReference>
<reference evidence="2 3" key="1">
    <citation type="submission" date="2018-02" db="EMBL/GenBank/DDBJ databases">
        <title>Draft genome sequence of Mycobacterium virginiense isolated from mud of a swine farm in Japan.</title>
        <authorList>
            <person name="Ohya K."/>
        </authorList>
    </citation>
    <scope>NUCLEOTIDE SEQUENCE [LARGE SCALE GENOMIC DNA]</scope>
    <source>
        <strain evidence="2 3">GF75</strain>
    </source>
</reference>
<dbReference type="SMART" id="SM00347">
    <property type="entry name" value="HTH_MARR"/>
    <property type="match status" value="1"/>
</dbReference>
<dbReference type="AlphaFoldDB" id="A0A9X7IM72"/>
<evidence type="ECO:0000313" key="3">
    <source>
        <dbReference type="Proteomes" id="UP000237911"/>
    </source>
</evidence>
<dbReference type="PANTHER" id="PTHR33164:SF99">
    <property type="entry name" value="MARR FAMILY REGULATORY PROTEIN"/>
    <property type="match status" value="1"/>
</dbReference>
<comment type="caution">
    <text evidence="2">The sequence shown here is derived from an EMBL/GenBank/DDBJ whole genome shotgun (WGS) entry which is preliminary data.</text>
</comment>
<sequence>MGHLRALERPVWELPVLDAAESACVHQFVDASDRLIAALNDSLIHAHGLTLFEVLVLDRLASSESGSARMRDLAKAFALAPSRVTSLIDHLEAQALVGRRPHPGDRRAVLAHITAEGRARFASAVVTYARGIRAHYLGQLSRQQVIALGDVCRRTGLPPLT</sequence>
<dbReference type="InterPro" id="IPR036388">
    <property type="entry name" value="WH-like_DNA-bd_sf"/>
</dbReference>
<organism evidence="2 3">
    <name type="scientific">Mycolicibacter virginiensis</name>
    <dbReference type="NCBI Taxonomy" id="1795032"/>
    <lineage>
        <taxon>Bacteria</taxon>
        <taxon>Bacillati</taxon>
        <taxon>Actinomycetota</taxon>
        <taxon>Actinomycetes</taxon>
        <taxon>Mycobacteriales</taxon>
        <taxon>Mycobacteriaceae</taxon>
        <taxon>Mycolicibacter</taxon>
    </lineage>
</organism>
<dbReference type="GO" id="GO:0003700">
    <property type="term" value="F:DNA-binding transcription factor activity"/>
    <property type="evidence" value="ECO:0007669"/>
    <property type="project" value="InterPro"/>
</dbReference>
<keyword evidence="3" id="KW-1185">Reference proteome</keyword>
<name>A0A9X7IM72_9MYCO</name>
<proteinExistence type="predicted"/>
<dbReference type="RefSeq" id="WP_105295334.1">
    <property type="nucleotide sequence ID" value="NZ_CP092430.2"/>
</dbReference>
<dbReference type="Pfam" id="PF01047">
    <property type="entry name" value="MarR"/>
    <property type="match status" value="1"/>
</dbReference>
<dbReference type="PROSITE" id="PS50995">
    <property type="entry name" value="HTH_MARR_2"/>
    <property type="match status" value="1"/>
</dbReference>
<dbReference type="GO" id="GO:0006950">
    <property type="term" value="P:response to stress"/>
    <property type="evidence" value="ECO:0007669"/>
    <property type="project" value="TreeGrafter"/>
</dbReference>